<protein>
    <submittedName>
        <fullName evidence="3">Lytic murein transglycosylase B</fullName>
    </submittedName>
</protein>
<dbReference type="PANTHER" id="PTHR30163:SF9">
    <property type="entry name" value="MEMBRANE-BOUND LYTIC MUREIN TRANSGLYCOSYLASE B"/>
    <property type="match status" value="1"/>
</dbReference>
<dbReference type="PANTHER" id="PTHR30163">
    <property type="entry name" value="MEMBRANE-BOUND LYTIC MUREIN TRANSGLYCOSYLASE B"/>
    <property type="match status" value="1"/>
</dbReference>
<organism evidence="3 4">
    <name type="scientific">Aromatoleum diolicum</name>
    <dbReference type="NCBI Taxonomy" id="75796"/>
    <lineage>
        <taxon>Bacteria</taxon>
        <taxon>Pseudomonadati</taxon>
        <taxon>Pseudomonadota</taxon>
        <taxon>Betaproteobacteria</taxon>
        <taxon>Rhodocyclales</taxon>
        <taxon>Rhodocyclaceae</taxon>
        <taxon>Aromatoleum</taxon>
    </lineage>
</organism>
<feature type="chain" id="PRO_5047347367" evidence="1">
    <location>
        <begin position="22"/>
        <end position="334"/>
    </location>
</feature>
<dbReference type="InterPro" id="IPR043426">
    <property type="entry name" value="MltB-like"/>
</dbReference>
<dbReference type="Gene3D" id="1.10.8.350">
    <property type="entry name" value="Bacterial muramidase"/>
    <property type="match status" value="1"/>
</dbReference>
<evidence type="ECO:0000259" key="2">
    <source>
        <dbReference type="Pfam" id="PF13406"/>
    </source>
</evidence>
<dbReference type="NCBIfam" id="TIGR02282">
    <property type="entry name" value="MltB"/>
    <property type="match status" value="1"/>
</dbReference>
<keyword evidence="4" id="KW-1185">Reference proteome</keyword>
<dbReference type="InterPro" id="IPR023346">
    <property type="entry name" value="Lysozyme-like_dom_sf"/>
</dbReference>
<dbReference type="InterPro" id="IPR031304">
    <property type="entry name" value="SLT_2"/>
</dbReference>
<feature type="signal peptide" evidence="1">
    <location>
        <begin position="1"/>
        <end position="21"/>
    </location>
</feature>
<dbReference type="SUPFAM" id="SSF53955">
    <property type="entry name" value="Lysozyme-like"/>
    <property type="match status" value="1"/>
</dbReference>
<dbReference type="EMBL" id="WTVQ01000039">
    <property type="protein sequence ID" value="NMG76738.1"/>
    <property type="molecule type" value="Genomic_DNA"/>
</dbReference>
<name>A0ABX1QFL1_9RHOO</name>
<dbReference type="CDD" id="cd13399">
    <property type="entry name" value="Slt35-like"/>
    <property type="match status" value="1"/>
</dbReference>
<feature type="domain" description="Transglycosylase SLT" evidence="2">
    <location>
        <begin position="30"/>
        <end position="323"/>
    </location>
</feature>
<keyword evidence="1" id="KW-0732">Signal</keyword>
<dbReference type="Gene3D" id="1.10.530.10">
    <property type="match status" value="1"/>
</dbReference>
<evidence type="ECO:0000313" key="4">
    <source>
        <dbReference type="Proteomes" id="UP000648984"/>
    </source>
</evidence>
<sequence>MKRPFSAALLCLSLLAGPGLANGSYAEREEAIAFSREMQEKHGFDSGELLAALARAQHEPRVLELIRPPSSPGTRSWQRYRARFLETRRIESGLAFWQEHEATLQTASERYGVPPEIIVAIIGVETFYGRNTGNFETVSALATLAFDYPPRAQLFLRELEQLFLLAREQGRDPFTYYGSYAGAIGYPQFLPSSIRNYAVDFDGSGRIDFDNEPADAIGSIAHYLAQHGWARGEPVAVPALLAPETNAQALIDIGIEPALTPEQLANAGVTPATAYPHTAPATLVDLASPGAETEYWLGYRNFYAITRYNKSSFYAMAVFELARALLDQYTPPAR</sequence>
<comment type="caution">
    <text evidence="3">The sequence shown here is derived from an EMBL/GenBank/DDBJ whole genome shotgun (WGS) entry which is preliminary data.</text>
</comment>
<evidence type="ECO:0000313" key="3">
    <source>
        <dbReference type="EMBL" id="NMG76738.1"/>
    </source>
</evidence>
<gene>
    <name evidence="3" type="primary">mltB</name>
    <name evidence="3" type="ORF">GPA25_18425</name>
</gene>
<dbReference type="Pfam" id="PF13406">
    <property type="entry name" value="SLT_2"/>
    <property type="match status" value="1"/>
</dbReference>
<dbReference type="Proteomes" id="UP000648984">
    <property type="component" value="Unassembled WGS sequence"/>
</dbReference>
<accession>A0ABX1QFL1</accession>
<evidence type="ECO:0000256" key="1">
    <source>
        <dbReference type="SAM" id="SignalP"/>
    </source>
</evidence>
<reference evidence="3 4" key="1">
    <citation type="submission" date="2019-12" db="EMBL/GenBank/DDBJ databases">
        <title>Comparative genomics gives insights into the taxonomy of the Azoarcus-Aromatoleum group and reveals separate origins of nif in the plant-associated Azoarcus and non-plant-associated Aromatoleum sub-groups.</title>
        <authorList>
            <person name="Lafos M."/>
            <person name="Maluk M."/>
            <person name="Batista M."/>
            <person name="Junghare M."/>
            <person name="Carmona M."/>
            <person name="Faoro H."/>
            <person name="Cruz L.M."/>
            <person name="Battistoni F."/>
            <person name="De Souza E."/>
            <person name="Pedrosa F."/>
            <person name="Chen W.-M."/>
            <person name="Poole P.S."/>
            <person name="Dixon R.A."/>
            <person name="James E.K."/>
        </authorList>
    </citation>
    <scope>NUCLEOTIDE SEQUENCE [LARGE SCALE GENOMIC DNA]</scope>
    <source>
        <strain evidence="3 4">22Lin</strain>
    </source>
</reference>
<proteinExistence type="predicted"/>
<dbReference type="RefSeq" id="WP_169261878.1">
    <property type="nucleotide sequence ID" value="NZ_WTVQ01000039.1"/>
</dbReference>
<dbReference type="InterPro" id="IPR011757">
    <property type="entry name" value="Lytic_transglycosylase_MltB"/>
</dbReference>